<dbReference type="SUPFAM" id="SSF88713">
    <property type="entry name" value="Glycoside hydrolase/deacetylase"/>
    <property type="match status" value="1"/>
</dbReference>
<reference evidence="6 7" key="1">
    <citation type="submission" date="2014-04" db="EMBL/GenBank/DDBJ databases">
        <authorList>
            <person name="Bishop-Lilly K.A."/>
            <person name="Broomall S.M."/>
            <person name="Chain P.S."/>
            <person name="Chertkov O."/>
            <person name="Coyne S.R."/>
            <person name="Daligault H.E."/>
            <person name="Davenport K.W."/>
            <person name="Erkkila T."/>
            <person name="Frey K.G."/>
            <person name="Gibbons H.S."/>
            <person name="Gu W."/>
            <person name="Jaissle J."/>
            <person name="Johnson S.L."/>
            <person name="Koroleva G.I."/>
            <person name="Ladner J.T."/>
            <person name="Lo C.-C."/>
            <person name="Minogue T.D."/>
            <person name="Munk C."/>
            <person name="Palacios G.F."/>
            <person name="Redden C.L."/>
            <person name="Rosenzweig C.N."/>
            <person name="Scholz M.B."/>
            <person name="Teshima H."/>
            <person name="Xu Y."/>
        </authorList>
    </citation>
    <scope>NUCLEOTIDE SEQUENCE [LARGE SCALE GENOMIC DNA]</scope>
    <source>
        <strain evidence="6 7">8244</strain>
    </source>
</reference>
<feature type="region of interest" description="Disordered" evidence="3">
    <location>
        <begin position="23"/>
        <end position="68"/>
    </location>
</feature>
<keyword evidence="4" id="KW-0732">Signal</keyword>
<dbReference type="PATRIC" id="fig|44252.3.peg.5551"/>
<dbReference type="GO" id="GO:0016810">
    <property type="term" value="F:hydrolase activity, acting on carbon-nitrogen (but not peptide) bonds"/>
    <property type="evidence" value="ECO:0007669"/>
    <property type="project" value="InterPro"/>
</dbReference>
<gene>
    <name evidence="6" type="ORF">DJ90_1268</name>
</gene>
<dbReference type="InterPro" id="IPR011330">
    <property type="entry name" value="Glyco_hydro/deAcase_b/a-brl"/>
</dbReference>
<dbReference type="Pfam" id="PF01522">
    <property type="entry name" value="Polysacc_deac_1"/>
    <property type="match status" value="1"/>
</dbReference>
<dbReference type="STRING" id="44252.DJ90_1268"/>
<name>A0A090Y9I7_PAEMA</name>
<dbReference type="CDD" id="cd10917">
    <property type="entry name" value="CE4_NodB_like_6s_7s"/>
    <property type="match status" value="1"/>
</dbReference>
<comment type="caution">
    <text evidence="6">The sequence shown here is derived from an EMBL/GenBank/DDBJ whole genome shotgun (WGS) entry which is preliminary data.</text>
</comment>
<protein>
    <submittedName>
        <fullName evidence="6">Polysaccharide deacetylase family protein</fullName>
    </submittedName>
</protein>
<dbReference type="GO" id="GO:0005975">
    <property type="term" value="P:carbohydrate metabolic process"/>
    <property type="evidence" value="ECO:0007669"/>
    <property type="project" value="InterPro"/>
</dbReference>
<evidence type="ECO:0000313" key="6">
    <source>
        <dbReference type="EMBL" id="KFM94487.1"/>
    </source>
</evidence>
<keyword evidence="2" id="KW-0378">Hydrolase</keyword>
<dbReference type="InterPro" id="IPR050248">
    <property type="entry name" value="Polysacc_deacetylase_ArnD"/>
</dbReference>
<dbReference type="Proteomes" id="UP000029278">
    <property type="component" value="Unassembled WGS sequence"/>
</dbReference>
<organism evidence="6 7">
    <name type="scientific">Paenibacillus macerans</name>
    <name type="common">Bacillus macerans</name>
    <dbReference type="NCBI Taxonomy" id="44252"/>
    <lineage>
        <taxon>Bacteria</taxon>
        <taxon>Bacillati</taxon>
        <taxon>Bacillota</taxon>
        <taxon>Bacilli</taxon>
        <taxon>Bacillales</taxon>
        <taxon>Paenibacillaceae</taxon>
        <taxon>Paenibacillus</taxon>
    </lineage>
</organism>
<dbReference type="EMBL" id="JMQA01000047">
    <property type="protein sequence ID" value="KFM94487.1"/>
    <property type="molecule type" value="Genomic_DNA"/>
</dbReference>
<dbReference type="Gene3D" id="3.20.20.370">
    <property type="entry name" value="Glycoside hydrolase/deacetylase"/>
    <property type="match status" value="1"/>
</dbReference>
<evidence type="ECO:0000313" key="7">
    <source>
        <dbReference type="Proteomes" id="UP000029278"/>
    </source>
</evidence>
<dbReference type="RefSeq" id="WP_227872797.1">
    <property type="nucleotide sequence ID" value="NZ_BGML01000004.1"/>
</dbReference>
<dbReference type="HOGENOM" id="CLU_021264_2_3_9"/>
<feature type="compositionally biased region" description="Polar residues" evidence="3">
    <location>
        <begin position="36"/>
        <end position="54"/>
    </location>
</feature>
<dbReference type="GeneID" id="77010647"/>
<dbReference type="AlphaFoldDB" id="A0A090Y9I7"/>
<evidence type="ECO:0000256" key="1">
    <source>
        <dbReference type="ARBA" id="ARBA00022723"/>
    </source>
</evidence>
<feature type="signal peptide" evidence="4">
    <location>
        <begin position="1"/>
        <end position="21"/>
    </location>
</feature>
<dbReference type="PROSITE" id="PS51677">
    <property type="entry name" value="NODB"/>
    <property type="match status" value="1"/>
</dbReference>
<dbReference type="PANTHER" id="PTHR10587">
    <property type="entry name" value="GLYCOSYL TRANSFERASE-RELATED"/>
    <property type="match status" value="1"/>
</dbReference>
<proteinExistence type="predicted"/>
<dbReference type="GO" id="GO:0046872">
    <property type="term" value="F:metal ion binding"/>
    <property type="evidence" value="ECO:0007669"/>
    <property type="project" value="UniProtKB-KW"/>
</dbReference>
<evidence type="ECO:0000256" key="4">
    <source>
        <dbReference type="SAM" id="SignalP"/>
    </source>
</evidence>
<sequence>MKPLRMLAACLLVVTLCQGCAQNQEKGNNRPEAKTQKISQARLTQQNQQPNRTPELQGGPEGRVRMPHPMSLADLHDKYPTYYVLNGPRSKRQVALTFDDAPDAVFTPQVLDALKQAGVKATFFVIGNRVEAHPDIMARIVREGHEVGNHSYSHPNLPKLTDPEFRSEVTRTDEIIRNYTGSVPALFRPPYGNTDENQILWLASKDKRIVGWNVDSLDWKGLNADQVSTNVLGHILPGAIILQHAAGGQGEDLSGTVAAIPRIVKSLKSDGVEFVTVEDLLNLNKNAKENIRAGSKQ</sequence>
<keyword evidence="7" id="KW-1185">Reference proteome</keyword>
<evidence type="ECO:0000256" key="2">
    <source>
        <dbReference type="ARBA" id="ARBA00022801"/>
    </source>
</evidence>
<keyword evidence="1" id="KW-0479">Metal-binding</keyword>
<evidence type="ECO:0000259" key="5">
    <source>
        <dbReference type="PROSITE" id="PS51677"/>
    </source>
</evidence>
<evidence type="ECO:0000256" key="3">
    <source>
        <dbReference type="SAM" id="MobiDB-lite"/>
    </source>
</evidence>
<dbReference type="PANTHER" id="PTHR10587:SF133">
    <property type="entry name" value="CHITIN DEACETYLASE 1-RELATED"/>
    <property type="match status" value="1"/>
</dbReference>
<dbReference type="GO" id="GO:0016020">
    <property type="term" value="C:membrane"/>
    <property type="evidence" value="ECO:0007669"/>
    <property type="project" value="TreeGrafter"/>
</dbReference>
<feature type="chain" id="PRO_5039288454" evidence="4">
    <location>
        <begin position="22"/>
        <end position="297"/>
    </location>
</feature>
<accession>A0A090Y9I7</accession>
<dbReference type="InterPro" id="IPR002509">
    <property type="entry name" value="NODB_dom"/>
</dbReference>
<feature type="domain" description="NodB homology" evidence="5">
    <location>
        <begin position="92"/>
        <end position="275"/>
    </location>
</feature>